<evidence type="ECO:0000259" key="13">
    <source>
        <dbReference type="Pfam" id="PF13880"/>
    </source>
</evidence>
<name>A0A3Q3R0U5_MONAL</name>
<dbReference type="Pfam" id="PF13878">
    <property type="entry name" value="zf-C2H2_3"/>
    <property type="match status" value="1"/>
</dbReference>
<feature type="compositionally biased region" description="Basic and acidic residues" evidence="11">
    <location>
        <begin position="1156"/>
        <end position="1170"/>
    </location>
</feature>
<feature type="region of interest" description="Disordered" evidence="11">
    <location>
        <begin position="22"/>
        <end position="94"/>
    </location>
</feature>
<keyword evidence="4" id="KW-0479">Metal-binding</keyword>
<evidence type="ECO:0000256" key="3">
    <source>
        <dbReference type="ARBA" id="ARBA00022679"/>
    </source>
</evidence>
<keyword evidence="15" id="KW-1185">Reference proteome</keyword>
<feature type="compositionally biased region" description="Polar residues" evidence="11">
    <location>
        <begin position="1171"/>
        <end position="1180"/>
    </location>
</feature>
<reference evidence="14" key="1">
    <citation type="submission" date="2025-08" db="UniProtKB">
        <authorList>
            <consortium name="Ensembl"/>
        </authorList>
    </citation>
    <scope>IDENTIFICATION</scope>
</reference>
<feature type="compositionally biased region" description="Polar residues" evidence="11">
    <location>
        <begin position="729"/>
        <end position="744"/>
    </location>
</feature>
<feature type="region of interest" description="Disordered" evidence="11">
    <location>
        <begin position="253"/>
        <end position="321"/>
    </location>
</feature>
<comment type="similarity">
    <text evidence="2">Belongs to the acetyltransferase family. ECO subfamily.</text>
</comment>
<dbReference type="GO" id="GO:0005634">
    <property type="term" value="C:nucleus"/>
    <property type="evidence" value="ECO:0007669"/>
    <property type="project" value="UniProtKB-SubCell"/>
</dbReference>
<feature type="compositionally biased region" description="Basic and acidic residues" evidence="11">
    <location>
        <begin position="1181"/>
        <end position="1201"/>
    </location>
</feature>
<dbReference type="GO" id="GO:0000785">
    <property type="term" value="C:chromatin"/>
    <property type="evidence" value="ECO:0007669"/>
    <property type="project" value="TreeGrafter"/>
</dbReference>
<dbReference type="InterPro" id="IPR028009">
    <property type="entry name" value="ESCO_Acetyltransf_dom"/>
</dbReference>
<feature type="region of interest" description="Disordered" evidence="11">
    <location>
        <begin position="161"/>
        <end position="223"/>
    </location>
</feature>
<dbReference type="Ensembl" id="ENSMALT00000024616.1">
    <property type="protein sequence ID" value="ENSMALP00000024161.1"/>
    <property type="gene ID" value="ENSMALG00000016851.1"/>
</dbReference>
<feature type="domain" description="N-acetyltransferase ESCO acetyl-transferase" evidence="13">
    <location>
        <begin position="2022"/>
        <end position="2090"/>
    </location>
</feature>
<keyword evidence="6" id="KW-0862">Zinc</keyword>
<dbReference type="STRING" id="43700.ENSMALP00000024161"/>
<evidence type="ECO:0000256" key="6">
    <source>
        <dbReference type="ARBA" id="ARBA00022833"/>
    </source>
</evidence>
<feature type="compositionally biased region" description="Low complexity" evidence="11">
    <location>
        <begin position="1748"/>
        <end position="1757"/>
    </location>
</feature>
<organism evidence="14 15">
    <name type="scientific">Monopterus albus</name>
    <name type="common">Swamp eel</name>
    <dbReference type="NCBI Taxonomy" id="43700"/>
    <lineage>
        <taxon>Eukaryota</taxon>
        <taxon>Metazoa</taxon>
        <taxon>Chordata</taxon>
        <taxon>Craniata</taxon>
        <taxon>Vertebrata</taxon>
        <taxon>Euteleostomi</taxon>
        <taxon>Actinopterygii</taxon>
        <taxon>Neopterygii</taxon>
        <taxon>Teleostei</taxon>
        <taxon>Neoteleostei</taxon>
        <taxon>Acanthomorphata</taxon>
        <taxon>Anabantaria</taxon>
        <taxon>Synbranchiformes</taxon>
        <taxon>Synbranchidae</taxon>
        <taxon>Monopterus</taxon>
    </lineage>
</organism>
<evidence type="ECO:0000256" key="1">
    <source>
        <dbReference type="ARBA" id="ARBA00004123"/>
    </source>
</evidence>
<proteinExistence type="inferred from homology"/>
<comment type="catalytic activity">
    <reaction evidence="10">
        <text>L-lysyl-[protein] + acetyl-CoA = N(6)-acetyl-L-lysyl-[protein] + CoA + H(+)</text>
        <dbReference type="Rhea" id="RHEA:45948"/>
        <dbReference type="Rhea" id="RHEA-COMP:9752"/>
        <dbReference type="Rhea" id="RHEA-COMP:10731"/>
        <dbReference type="ChEBI" id="CHEBI:15378"/>
        <dbReference type="ChEBI" id="CHEBI:29969"/>
        <dbReference type="ChEBI" id="CHEBI:57287"/>
        <dbReference type="ChEBI" id="CHEBI:57288"/>
        <dbReference type="ChEBI" id="CHEBI:61930"/>
    </reaction>
</comment>
<dbReference type="GO" id="GO:0007064">
    <property type="term" value="P:mitotic sister chromatid cohesion"/>
    <property type="evidence" value="ECO:0007669"/>
    <property type="project" value="TreeGrafter"/>
</dbReference>
<sequence length="2106" mass="230345">MQTTTISEEVYNLAQTVDIQNQTSQEVSEPIGNISNEFHEDRKVEDSESLENKKKVNFEHVAVPESQTEMEMQTASTSEISDPVSSVEMEKSRVEVQLQTTKTLDEISNTSPKAEIKSQEVMGHTPENSTKVRQELVVENSENTENQDEVSFKFVTLPESHTEMDMQTASTSEISDPVSSVEMEKSRVEVELQTTKTLDEISNTSPKAEMESQEVMGHTPENSTKVRQELVVENSENTENQDEVSFKFVTLPESQTEMEMQTASTSEISDPVSSVEMEKSQVEVELQTTKTLDEISNTSPKAEMESQKSQEVMGHTSENSAKVRQELAIENSENTENKDEVSFKFMSLPESQTEMEMQTTSTSEIFNPEFSMAIQNQKNLSEGDMEMAASEEFCNIALTTEIQGEKSQGVHDYSVDISTESVTLPENQIRMELWVKSTSEIAVPPPVADTQSQAPEPTIDASEKAQEGARIPANECNNRENEVITESGDATESLIEIVMQTTPPPEDISDLTAAETQNQRVHEVTTDSEPLKDGSIAYTENKENQKEVVTECFSATENQTRMDAETATPEELSDPGSIVELQNQHGQEENKLNTDNHIQKDQVTATCWNKEIEDEASAHSLNFPEIQAHLQTTVVSEEISIPAPAAEEQYHGMEEVTEPTAALSNAIQKTSPITILEIKANETMPQTDCSAEDIQGNMDVISEAIETVESMLEEESGKQMINEAKEETTVNSSDEADKTVSNTERQGEEPGNNKVVVYVCGQPGDNDIVIQASEEQIKTVNQSEVQLYENQIVYEPISSPESSDDREVSAASQKHDGVSVLHIQNTEIHQVREDSCAKEENKEIDDPQLENAEYVKEEMCVSDSQASLEMEVQTINVPESSLTPHLEQSNVYVDVKQVAMISSSDINMPDGSLGDAAEKSERNGFSECTSATEFIEQVQKDAGLEVVADVSVTTTTATNEAEIRDSTSEYVILEPVPESEIPFDIVTQAVAESGLAASLSEEVNPDRALVGEVENQRLLSGAQQTIFPEAELPEVKDATMTTSGEEEETTVRMELSTGEGSEGSDFDHCQQLLSSTMDSNTTEMDVENCDSQVTDEDYNVVIVRDAEANLNLQEVQILEDIEIGREIVVAEEENEEDSNSRVTEESQETPVAAPPKDPEKKVNEKNKTDTSRGSVKQNRASGEKTEGDTKGQETEKPKKQEMNTQARTKARMAALAEQKAAAAKRTANRQQLNLLALCQEIADDIATDSMLLKRIEEEKQAAAAAVAKRGDSKKESPPVSTPDADTVNVPTAAGPEECAAFVTPAEEAPAAQPSAAVSDEPGPAVEPPKRRFFITQISVPLKAHEKKKLTRYQRLRQVELQREKMSWARVKKLKSDQVNQMFSDIDWQTPFLSPTSSFSVSPVTTNPPSAVSPPKTSSPSPAASSKLAATKAEAPKAETPKTEPVTTEISKPESTQTETLKSEPSETEIIKSGTSKIEPNKSESPKTEASKTETPITETRRITRQSKAQSLKGATTPTTPKVTRSASKRTLPAVPPPMPNGFNAQKPKPDVEYKPYRPRPKYSPDDFELDDDPLPVVPTKPSPQSRPVQLTKPNLQSLTTAQSNPTLSPQLANQAKLRPQATPAGQISGQSKPVSCTSTQSKPTVAATPQSKATATGAVSSTAASSAKDQFKSPVLLAPLSKAVAASTSPQLKPADESTAQLKQSAPTTSAVSTTSETQPAAPEAASVTQKTPNLPSSENDKCKDTVLSSTPTSSLPSEEKVSGAVQQCDETPAVPNAETSPENKTETPKTPEISEKPCQDGAVKPQEGGTPLSDAALQREVKKLKEADRDGTQTIIDVGQKHFGAVACSVCGMLYSAANPEDESQHLLFHNQFVSAVKYVGWKKERILGEFPDGKIILVLPDDPKYALKKVEEIREMVDYDLGFQQVETKCPSQTKTFLFISNDKKVAGCLIAEHIQEVRDSLPVLHVSGTCVFTDASLCPCVSDCSQGYRVIEEPVPEGSEGEKVMFERQRAWCCSTTPEPAICGISRIWVVSMMRRQGIASRMLECLRNNFIYGSYLSKDEIAFSDPTPDGKLFAAHYFGTSQFLVYNFVSGTHSSQTKNDTV</sequence>
<evidence type="ECO:0000256" key="2">
    <source>
        <dbReference type="ARBA" id="ARBA00005816"/>
    </source>
</evidence>
<comment type="subcellular location">
    <subcellularLocation>
        <location evidence="1">Nucleus</location>
    </subcellularLocation>
</comment>
<feature type="compositionally biased region" description="Polar residues" evidence="11">
    <location>
        <begin position="253"/>
        <end position="272"/>
    </location>
</feature>
<feature type="compositionally biased region" description="Polar residues" evidence="11">
    <location>
        <begin position="165"/>
        <end position="178"/>
    </location>
</feature>
<evidence type="ECO:0000256" key="9">
    <source>
        <dbReference type="ARBA" id="ARBA00023315"/>
    </source>
</evidence>
<keyword evidence="3" id="KW-0808">Transferase</keyword>
<feature type="region of interest" description="Disordered" evidence="11">
    <location>
        <begin position="1266"/>
        <end position="1286"/>
    </location>
</feature>
<dbReference type="Proteomes" id="UP000261600">
    <property type="component" value="Unplaced"/>
</dbReference>
<dbReference type="Pfam" id="PF13880">
    <property type="entry name" value="Acetyltransf_13"/>
    <property type="match status" value="1"/>
</dbReference>
<feature type="compositionally biased region" description="Polar residues" evidence="11">
    <location>
        <begin position="1582"/>
        <end position="1613"/>
    </location>
</feature>
<evidence type="ECO:0000259" key="12">
    <source>
        <dbReference type="Pfam" id="PF13878"/>
    </source>
</evidence>
<feature type="compositionally biased region" description="Polar residues" evidence="11">
    <location>
        <begin position="65"/>
        <end position="84"/>
    </location>
</feature>
<keyword evidence="9" id="KW-0012">Acyltransferase</keyword>
<feature type="compositionally biased region" description="Basic and acidic residues" evidence="11">
    <location>
        <begin position="1478"/>
        <end position="1491"/>
    </location>
</feature>
<feature type="compositionally biased region" description="Low complexity" evidence="11">
    <location>
        <begin position="1651"/>
        <end position="1667"/>
    </location>
</feature>
<feature type="region of interest" description="Disordered" evidence="11">
    <location>
        <begin position="1395"/>
        <end position="1671"/>
    </location>
</feature>
<feature type="compositionally biased region" description="Low complexity" evidence="11">
    <location>
        <begin position="1305"/>
        <end position="1316"/>
    </location>
</feature>
<feature type="region of interest" description="Disordered" evidence="11">
    <location>
        <begin position="1305"/>
        <end position="1324"/>
    </location>
</feature>
<feature type="region of interest" description="Disordered" evidence="11">
    <location>
        <begin position="1683"/>
        <end position="1815"/>
    </location>
</feature>
<keyword evidence="7" id="KW-0539">Nucleus</keyword>
<feature type="region of interest" description="Disordered" evidence="11">
    <location>
        <begin position="724"/>
        <end position="751"/>
    </location>
</feature>
<dbReference type="GO" id="GO:0061733">
    <property type="term" value="F:protein-lysine-acetyltransferase activity"/>
    <property type="evidence" value="ECO:0007669"/>
    <property type="project" value="TreeGrafter"/>
</dbReference>
<evidence type="ECO:0000256" key="10">
    <source>
        <dbReference type="ARBA" id="ARBA00047902"/>
    </source>
</evidence>
<feature type="compositionally biased region" description="Polar residues" evidence="11">
    <location>
        <begin position="1623"/>
        <end position="1650"/>
    </location>
</feature>
<reference evidence="14" key="2">
    <citation type="submission" date="2025-09" db="UniProtKB">
        <authorList>
            <consortium name="Ensembl"/>
        </authorList>
    </citation>
    <scope>IDENTIFICATION</scope>
</reference>
<evidence type="ECO:0000256" key="7">
    <source>
        <dbReference type="ARBA" id="ARBA00023242"/>
    </source>
</evidence>
<evidence type="ECO:0008006" key="16">
    <source>
        <dbReference type="Google" id="ProtNLM"/>
    </source>
</evidence>
<protein>
    <recommendedName>
        <fullName evidence="16">N-acetyltransferase ESCO zinc-finger domain-containing protein</fullName>
    </recommendedName>
</protein>
<evidence type="ECO:0000256" key="5">
    <source>
        <dbReference type="ARBA" id="ARBA00022771"/>
    </source>
</evidence>
<evidence type="ECO:0000256" key="11">
    <source>
        <dbReference type="SAM" id="MobiDB-lite"/>
    </source>
</evidence>
<keyword evidence="8" id="KW-0131">Cell cycle</keyword>
<keyword evidence="5" id="KW-0863">Zinc-finger</keyword>
<feature type="compositionally biased region" description="Basic and acidic residues" evidence="11">
    <location>
        <begin position="1782"/>
        <end position="1799"/>
    </location>
</feature>
<feature type="region of interest" description="Disordered" evidence="11">
    <location>
        <begin position="1131"/>
        <end position="1208"/>
    </location>
</feature>
<feature type="compositionally biased region" description="Polar residues" evidence="11">
    <location>
        <begin position="1505"/>
        <end position="1525"/>
    </location>
</feature>
<feature type="compositionally biased region" description="Low complexity" evidence="11">
    <location>
        <begin position="1395"/>
        <end position="1432"/>
    </location>
</feature>
<evidence type="ECO:0000256" key="4">
    <source>
        <dbReference type="ARBA" id="ARBA00022723"/>
    </source>
</evidence>
<dbReference type="InterPro" id="IPR028005">
    <property type="entry name" value="AcTrfase_ESCO_Znf_dom"/>
</dbReference>
<accession>A0A3Q3R0U5</accession>
<feature type="compositionally biased region" description="Polar residues" evidence="11">
    <location>
        <begin position="1727"/>
        <end position="1738"/>
    </location>
</feature>
<feature type="compositionally biased region" description="Polar residues" evidence="11">
    <location>
        <begin position="286"/>
        <end position="300"/>
    </location>
</feature>
<dbReference type="PANTHER" id="PTHR45884">
    <property type="entry name" value="N-ACETYLTRANSFERASE ECO"/>
    <property type="match status" value="1"/>
</dbReference>
<evidence type="ECO:0000313" key="14">
    <source>
        <dbReference type="Ensembl" id="ENSMALP00000024161.1"/>
    </source>
</evidence>
<feature type="region of interest" description="Disordered" evidence="11">
    <location>
        <begin position="107"/>
        <end position="130"/>
    </location>
</feature>
<evidence type="ECO:0000256" key="8">
    <source>
        <dbReference type="ARBA" id="ARBA00023306"/>
    </source>
</evidence>
<feature type="compositionally biased region" description="Low complexity" evidence="11">
    <location>
        <begin position="1705"/>
        <end position="1718"/>
    </location>
</feature>
<dbReference type="GO" id="GO:0008270">
    <property type="term" value="F:zinc ion binding"/>
    <property type="evidence" value="ECO:0007669"/>
    <property type="project" value="UniProtKB-KW"/>
</dbReference>
<feature type="compositionally biased region" description="Polar residues" evidence="11">
    <location>
        <begin position="1445"/>
        <end position="1459"/>
    </location>
</feature>
<feature type="compositionally biased region" description="Polar residues" evidence="11">
    <location>
        <begin position="192"/>
        <end position="206"/>
    </location>
</feature>
<feature type="compositionally biased region" description="Basic and acidic residues" evidence="11">
    <location>
        <begin position="37"/>
        <end position="58"/>
    </location>
</feature>
<evidence type="ECO:0000313" key="15">
    <source>
        <dbReference type="Proteomes" id="UP000261600"/>
    </source>
</evidence>
<dbReference type="PANTHER" id="PTHR45884:SF1">
    <property type="entry name" value="N-ACETYLTRANSFERASE ESCO1"/>
    <property type="match status" value="1"/>
</dbReference>
<feature type="domain" description="N-acetyltransferase ESCO zinc-finger" evidence="12">
    <location>
        <begin position="1834"/>
        <end position="1873"/>
    </location>
</feature>